<comment type="caution">
    <text evidence="8">The sequence shown here is derived from an EMBL/GenBank/DDBJ whole genome shotgun (WGS) entry which is preliminary data.</text>
</comment>
<comment type="similarity">
    <text evidence="2">Belongs to the polysaccharide synthase family.</text>
</comment>
<evidence type="ECO:0000256" key="1">
    <source>
        <dbReference type="ARBA" id="ARBA00004651"/>
    </source>
</evidence>
<evidence type="ECO:0000256" key="4">
    <source>
        <dbReference type="ARBA" id="ARBA00022692"/>
    </source>
</evidence>
<feature type="transmembrane region" description="Helical" evidence="7">
    <location>
        <begin position="437"/>
        <end position="458"/>
    </location>
</feature>
<protein>
    <recommendedName>
        <fullName evidence="10">Polysaccharide biosynthesis protein C-terminal domain-containing protein</fullName>
    </recommendedName>
</protein>
<dbReference type="PANTHER" id="PTHR30250:SF10">
    <property type="entry name" value="LIPOPOLYSACCHARIDE BIOSYNTHESIS PROTEIN WZXC"/>
    <property type="match status" value="1"/>
</dbReference>
<feature type="transmembrane region" description="Helical" evidence="7">
    <location>
        <begin position="345"/>
        <end position="367"/>
    </location>
</feature>
<keyword evidence="3" id="KW-1003">Cell membrane</keyword>
<organism evidence="8 9">
    <name type="scientific">Blastopirellula marina</name>
    <dbReference type="NCBI Taxonomy" id="124"/>
    <lineage>
        <taxon>Bacteria</taxon>
        <taxon>Pseudomonadati</taxon>
        <taxon>Planctomycetota</taxon>
        <taxon>Planctomycetia</taxon>
        <taxon>Pirellulales</taxon>
        <taxon>Pirellulaceae</taxon>
        <taxon>Blastopirellula</taxon>
    </lineage>
</organism>
<dbReference type="RefSeq" id="WP_105355178.1">
    <property type="nucleotide sequence ID" value="NZ_PUIB01000017.1"/>
</dbReference>
<dbReference type="Proteomes" id="UP000239388">
    <property type="component" value="Unassembled WGS sequence"/>
</dbReference>
<evidence type="ECO:0000313" key="8">
    <source>
        <dbReference type="EMBL" id="PQO33588.1"/>
    </source>
</evidence>
<feature type="transmembrane region" description="Helical" evidence="7">
    <location>
        <begin position="222"/>
        <end position="242"/>
    </location>
</feature>
<evidence type="ECO:0008006" key="10">
    <source>
        <dbReference type="Google" id="ProtNLM"/>
    </source>
</evidence>
<feature type="transmembrane region" description="Helical" evidence="7">
    <location>
        <begin position="28"/>
        <end position="50"/>
    </location>
</feature>
<feature type="transmembrane region" description="Helical" evidence="7">
    <location>
        <begin position="407"/>
        <end position="430"/>
    </location>
</feature>
<evidence type="ECO:0000256" key="6">
    <source>
        <dbReference type="ARBA" id="ARBA00023136"/>
    </source>
</evidence>
<evidence type="ECO:0000313" key="9">
    <source>
        <dbReference type="Proteomes" id="UP000239388"/>
    </source>
</evidence>
<keyword evidence="6 7" id="KW-0472">Membrane</keyword>
<dbReference type="OrthoDB" id="239300at2"/>
<sequence>MNDAPSLESGSSPIDPDLYQKAQRATRLTMLGQIAGQIISLVVLAELYRMVDPGEFGLLGMFMPITLLVRSFGSLGMDIATVQKRGLTSEQATSLFWYQVITGVVLTVILAAMAPLLAVFFGAERLLPLGIVMSGTALLYNSYSQHKSLAEKKMYFGRLTIVRLLSLVISGVLAIIAAWNELGVWALVIQQYTELIVLNVGFWTIEPWRPGKMAPFSEVKSLLHFSGFYTLSGLFFSLGQNFDKIMLGVLMGSNFHGHEWIGYYTQAYNQMIRPVYLLTSPVTSAMLPALSHASKHNDAFTRLTGGFYRMVGIMLAPCSVGMFLVGERLMMVLGGDEWMEAGELLAVMGPMILAQSWINISGTLMSAAGRTGMLAIGAFGNLVVLAAACGLAYWRVGSDPTDLTLELAFTVTLATVCLCGPYLAFCFHFAGLSLQRVFLPMLPAIGASLLMGGIVWLVEIGEDYLPQFMVLAQQIGVGVVAYVVFARSEVIWLWKQMRGGGIEEDGHTLVE</sequence>
<reference evidence="8 9" key="1">
    <citation type="submission" date="2018-02" db="EMBL/GenBank/DDBJ databases">
        <title>Comparative genomes isolates from brazilian mangrove.</title>
        <authorList>
            <person name="Araujo J.E."/>
            <person name="Taketani R.G."/>
            <person name="Silva M.C.P."/>
            <person name="Loureco M.V."/>
            <person name="Andreote F.D."/>
        </authorList>
    </citation>
    <scope>NUCLEOTIDE SEQUENCE [LARGE SCALE GENOMIC DNA]</scope>
    <source>
        <strain evidence="8 9">NAP PRIS-MGV</strain>
    </source>
</reference>
<accession>A0A2S8FN19</accession>
<proteinExistence type="inferred from homology"/>
<dbReference type="Pfam" id="PF13440">
    <property type="entry name" value="Polysacc_synt_3"/>
    <property type="match status" value="1"/>
</dbReference>
<feature type="transmembrane region" description="Helical" evidence="7">
    <location>
        <begin position="306"/>
        <end position="325"/>
    </location>
</feature>
<dbReference type="InterPro" id="IPR050833">
    <property type="entry name" value="Poly_Biosynth_Transport"/>
</dbReference>
<dbReference type="AlphaFoldDB" id="A0A2S8FN19"/>
<evidence type="ECO:0000256" key="3">
    <source>
        <dbReference type="ARBA" id="ARBA00022475"/>
    </source>
</evidence>
<keyword evidence="4 7" id="KW-0812">Transmembrane</keyword>
<evidence type="ECO:0000256" key="5">
    <source>
        <dbReference type="ARBA" id="ARBA00022989"/>
    </source>
</evidence>
<gene>
    <name evidence="8" type="ORF">C5Y98_15210</name>
</gene>
<feature type="transmembrane region" description="Helical" evidence="7">
    <location>
        <begin position="56"/>
        <end position="75"/>
    </location>
</feature>
<feature type="transmembrane region" description="Helical" evidence="7">
    <location>
        <begin position="126"/>
        <end position="143"/>
    </location>
</feature>
<name>A0A2S8FN19_9BACT</name>
<feature type="transmembrane region" description="Helical" evidence="7">
    <location>
        <begin position="155"/>
        <end position="176"/>
    </location>
</feature>
<dbReference type="EMBL" id="PUIB01000017">
    <property type="protein sequence ID" value="PQO33588.1"/>
    <property type="molecule type" value="Genomic_DNA"/>
</dbReference>
<feature type="transmembrane region" description="Helical" evidence="7">
    <location>
        <begin position="96"/>
        <end position="120"/>
    </location>
</feature>
<evidence type="ECO:0000256" key="7">
    <source>
        <dbReference type="SAM" id="Phobius"/>
    </source>
</evidence>
<evidence type="ECO:0000256" key="2">
    <source>
        <dbReference type="ARBA" id="ARBA00007430"/>
    </source>
</evidence>
<dbReference type="PANTHER" id="PTHR30250">
    <property type="entry name" value="PST FAMILY PREDICTED COLANIC ACID TRANSPORTER"/>
    <property type="match status" value="1"/>
</dbReference>
<dbReference type="GO" id="GO:0005886">
    <property type="term" value="C:plasma membrane"/>
    <property type="evidence" value="ECO:0007669"/>
    <property type="project" value="UniProtKB-SubCell"/>
</dbReference>
<feature type="transmembrane region" description="Helical" evidence="7">
    <location>
        <begin position="374"/>
        <end position="395"/>
    </location>
</feature>
<comment type="subcellular location">
    <subcellularLocation>
        <location evidence="1">Cell membrane</location>
        <topology evidence="1">Multi-pass membrane protein</topology>
    </subcellularLocation>
</comment>
<feature type="transmembrane region" description="Helical" evidence="7">
    <location>
        <begin position="464"/>
        <end position="485"/>
    </location>
</feature>
<keyword evidence="5 7" id="KW-1133">Transmembrane helix</keyword>